<feature type="domain" description="DNA polymerase Y-family little finger" evidence="8">
    <location>
        <begin position="284"/>
        <end position="383"/>
    </location>
</feature>
<evidence type="ECO:0000256" key="2">
    <source>
        <dbReference type="ARBA" id="ARBA00012417"/>
    </source>
</evidence>
<dbReference type="OrthoDB" id="9788640at2"/>
<feature type="domain" description="UmuC" evidence="7">
    <location>
        <begin position="29"/>
        <end position="152"/>
    </location>
</feature>
<dbReference type="PATRIC" id="fig|74031.6.peg.3466"/>
<evidence type="ECO:0000256" key="1">
    <source>
        <dbReference type="ARBA" id="ARBA00011245"/>
    </source>
</evidence>
<dbReference type="Gene3D" id="3.40.1170.60">
    <property type="match status" value="1"/>
</dbReference>
<dbReference type="PANTHER" id="PTHR35369">
    <property type="entry name" value="BLR3025 PROTEIN-RELATED"/>
    <property type="match status" value="1"/>
</dbReference>
<sequence>MPARRILSVWFPRLGAERLLRRRGDAGARPFAVVADDGQRQVLSSLSPEAEAAGLTQGQPLREALALCPDLATQTQHRAAEAAFLRALARWADRFSPLVGVDGTDGLRLDITGCAHLFGGEAALLGSLTDEATALGLTTRCGLADTLGAAWALARFAGQGTAPGRSGDAIQQEARATRSRAAKRPHWARARPQSTGTAQIAPPGQMHAALAPLPIAALRLPETTLHDLGRLGLRRIGDLIGQPRAGLGRRFGPHLMQRLDQALGLVPEPLSPAAPPPHFATRLSLPDPIGLTEDIRAGLARLTDRLCTRLREQGQGARHLRFEAFRSDGSLQVLELRLARPSHAPETILPLMEGQLDRLDAGFGIDVMRLEARVTEPTAPRQLRSPEHDPEAGHSAQAALDDLITRLGGRIGLDAITRRHPAESRIPEKTATTLAAAWSDPATGPWPAPEHPRPLLIWRPEPLRVLEPARPCAAFHWRGREHRVTAAIGPERIAPEWWFDDPDWRSGLRDYWQVVTTRGERLWLFQAHGGQVSGGWFCQGRFA</sequence>
<dbReference type="InterPro" id="IPR050356">
    <property type="entry name" value="SulA_CellDiv_inhibitor"/>
</dbReference>
<dbReference type="InterPro" id="IPR017961">
    <property type="entry name" value="DNA_pol_Y-fam_little_finger"/>
</dbReference>
<name>A0A0L6CRD5_9RHOB</name>
<dbReference type="PANTHER" id="PTHR35369:SF2">
    <property type="entry name" value="BLR3025 PROTEIN"/>
    <property type="match status" value="1"/>
</dbReference>
<dbReference type="Pfam" id="PF11799">
    <property type="entry name" value="IMS_C"/>
    <property type="match status" value="1"/>
</dbReference>
<comment type="catalytic activity">
    <reaction evidence="5">
        <text>DNA(n) + a 2'-deoxyribonucleoside 5'-triphosphate = DNA(n+1) + diphosphate</text>
        <dbReference type="Rhea" id="RHEA:22508"/>
        <dbReference type="Rhea" id="RHEA-COMP:17339"/>
        <dbReference type="Rhea" id="RHEA-COMP:17340"/>
        <dbReference type="ChEBI" id="CHEBI:33019"/>
        <dbReference type="ChEBI" id="CHEBI:61560"/>
        <dbReference type="ChEBI" id="CHEBI:173112"/>
        <dbReference type="EC" id="2.7.7.7"/>
    </reaction>
</comment>
<feature type="region of interest" description="Disordered" evidence="6">
    <location>
        <begin position="179"/>
        <end position="201"/>
    </location>
</feature>
<evidence type="ECO:0000256" key="6">
    <source>
        <dbReference type="SAM" id="MobiDB-lite"/>
    </source>
</evidence>
<keyword evidence="10" id="KW-1185">Reference proteome</keyword>
<accession>A0A0L6CRD5</accession>
<dbReference type="GO" id="GO:0003684">
    <property type="term" value="F:damaged DNA binding"/>
    <property type="evidence" value="ECO:0007669"/>
    <property type="project" value="InterPro"/>
</dbReference>
<keyword evidence="3" id="KW-0227">DNA damage</keyword>
<dbReference type="AlphaFoldDB" id="A0A0L6CRD5"/>
<evidence type="ECO:0000256" key="3">
    <source>
        <dbReference type="ARBA" id="ARBA00022763"/>
    </source>
</evidence>
<dbReference type="Pfam" id="PF00817">
    <property type="entry name" value="IMS"/>
    <property type="match status" value="1"/>
</dbReference>
<evidence type="ECO:0000256" key="4">
    <source>
        <dbReference type="ARBA" id="ARBA00025589"/>
    </source>
</evidence>
<evidence type="ECO:0000313" key="9">
    <source>
        <dbReference type="EMBL" id="KNX40083.1"/>
    </source>
</evidence>
<organism evidence="9 10">
    <name type="scientific">Roseovarius tolerans</name>
    <dbReference type="NCBI Taxonomy" id="74031"/>
    <lineage>
        <taxon>Bacteria</taxon>
        <taxon>Pseudomonadati</taxon>
        <taxon>Pseudomonadota</taxon>
        <taxon>Alphaproteobacteria</taxon>
        <taxon>Rhodobacterales</taxon>
        <taxon>Roseobacteraceae</taxon>
        <taxon>Roseovarius</taxon>
    </lineage>
</organism>
<dbReference type="SUPFAM" id="SSF56672">
    <property type="entry name" value="DNA/RNA polymerases"/>
    <property type="match status" value="1"/>
</dbReference>
<dbReference type="GO" id="GO:0006281">
    <property type="term" value="P:DNA repair"/>
    <property type="evidence" value="ECO:0007669"/>
    <property type="project" value="InterPro"/>
</dbReference>
<dbReference type="CDD" id="cd03468">
    <property type="entry name" value="PolY_like"/>
    <property type="match status" value="1"/>
</dbReference>
<gene>
    <name evidence="9" type="ORF">ROTO_33880</name>
</gene>
<dbReference type="RefSeq" id="WP_050664221.1">
    <property type="nucleotide sequence ID" value="NZ_CP118494.1"/>
</dbReference>
<evidence type="ECO:0000259" key="8">
    <source>
        <dbReference type="Pfam" id="PF11799"/>
    </source>
</evidence>
<evidence type="ECO:0000256" key="5">
    <source>
        <dbReference type="ARBA" id="ARBA00049244"/>
    </source>
</evidence>
<evidence type="ECO:0000259" key="7">
    <source>
        <dbReference type="Pfam" id="PF00817"/>
    </source>
</evidence>
<dbReference type="EC" id="2.7.7.7" evidence="2"/>
<evidence type="ECO:0000313" key="10">
    <source>
        <dbReference type="Proteomes" id="UP000037046"/>
    </source>
</evidence>
<feature type="compositionally biased region" description="Basic residues" evidence="6">
    <location>
        <begin position="179"/>
        <end position="189"/>
    </location>
</feature>
<dbReference type="STRING" id="74031.SAMN04488077_11752"/>
<protein>
    <recommendedName>
        <fullName evidence="2">DNA-directed DNA polymerase</fullName>
        <ecNumber evidence="2">2.7.7.7</ecNumber>
    </recommendedName>
</protein>
<reference evidence="10" key="1">
    <citation type="submission" date="2015-07" db="EMBL/GenBank/DDBJ databases">
        <title>Draft Genome Sequence of Roseovarius tolerans EL-164, a producer of N-Acylated Alanine Methyl Esters (NAMEs).</title>
        <authorList>
            <person name="Voget S."/>
            <person name="Bruns H."/>
            <person name="Wagner-Doebler I."/>
            <person name="Schulz S."/>
            <person name="Daniel R."/>
        </authorList>
    </citation>
    <scope>NUCLEOTIDE SEQUENCE [LARGE SCALE GENOMIC DNA]</scope>
    <source>
        <strain evidence="10">EL-164</strain>
    </source>
</reference>
<proteinExistence type="predicted"/>
<dbReference type="Proteomes" id="UP000037046">
    <property type="component" value="Unassembled WGS sequence"/>
</dbReference>
<comment type="caution">
    <text evidence="9">The sequence shown here is derived from an EMBL/GenBank/DDBJ whole genome shotgun (WGS) entry which is preliminary data.</text>
</comment>
<dbReference type="InterPro" id="IPR043502">
    <property type="entry name" value="DNA/RNA_pol_sf"/>
</dbReference>
<comment type="function">
    <text evidence="4">Poorly processive, error-prone DNA polymerase involved in untargeted mutagenesis. Copies undamaged DNA at stalled replication forks, which arise in vivo from mismatched or misaligned primer ends. These misaligned primers can be extended by PolIV. Exhibits no 3'-5' exonuclease (proofreading) activity. May be involved in translesional synthesis, in conjunction with the beta clamp from PolIII.</text>
</comment>
<dbReference type="EMBL" id="LGVV01000071">
    <property type="protein sequence ID" value="KNX40083.1"/>
    <property type="molecule type" value="Genomic_DNA"/>
</dbReference>
<dbReference type="InterPro" id="IPR001126">
    <property type="entry name" value="UmuC"/>
</dbReference>
<comment type="subunit">
    <text evidence="1">Monomer.</text>
</comment>